<evidence type="ECO:0000313" key="2">
    <source>
        <dbReference type="EMBL" id="MBP1326662.1"/>
    </source>
</evidence>
<comment type="caution">
    <text evidence="2">The sequence shown here is derived from an EMBL/GenBank/DDBJ whole genome shotgun (WGS) entry which is preliminary data.</text>
</comment>
<keyword evidence="3" id="KW-1185">Reference proteome</keyword>
<dbReference type="InterPro" id="IPR036188">
    <property type="entry name" value="FAD/NAD-bd_sf"/>
</dbReference>
<dbReference type="Gene3D" id="3.90.660.20">
    <property type="entry name" value="Protoporphyrinogen oxidase, mitochondrial, domain 2"/>
    <property type="match status" value="1"/>
</dbReference>
<dbReference type="Proteomes" id="UP000675163">
    <property type="component" value="Unassembled WGS sequence"/>
</dbReference>
<feature type="compositionally biased region" description="Low complexity" evidence="1">
    <location>
        <begin position="40"/>
        <end position="49"/>
    </location>
</feature>
<dbReference type="Gene3D" id="1.10.3110.10">
    <property type="entry name" value="protoporphyrinogen ix oxidase, domain 3"/>
    <property type="match status" value="1"/>
</dbReference>
<evidence type="ECO:0000313" key="3">
    <source>
        <dbReference type="Proteomes" id="UP000675163"/>
    </source>
</evidence>
<organism evidence="2 3">
    <name type="scientific">Leucobacter exalbidus</name>
    <dbReference type="NCBI Taxonomy" id="662960"/>
    <lineage>
        <taxon>Bacteria</taxon>
        <taxon>Bacillati</taxon>
        <taxon>Actinomycetota</taxon>
        <taxon>Actinomycetes</taxon>
        <taxon>Micrococcales</taxon>
        <taxon>Microbacteriaceae</taxon>
        <taxon>Leucobacter</taxon>
    </lineage>
</organism>
<dbReference type="Gene3D" id="3.50.50.60">
    <property type="entry name" value="FAD/NAD(P)-binding domain"/>
    <property type="match status" value="1"/>
</dbReference>
<evidence type="ECO:0000256" key="1">
    <source>
        <dbReference type="SAM" id="MobiDB-lite"/>
    </source>
</evidence>
<sequence length="504" mass="51340">MLDAYVVGHGITELAAALELAEVGLRVRIAAPAQASAPAAAEASAAGPSPEAPDRGEPDDDGAIRALLAHLAAPIGTKPGEERAANTAVHTAAGLAAITCPPGRTLLRGANGQWAPLPEVNVWGIPAVPMSGEAAALLGGRGALRASVDRVRPVLTIGKTVGLGALVRSRMGQQVLDRVVNTLVGARYGVPADNVDVAIAAPGLNGALTSAGSLSGAVLTEAESYVARETLVRPAVGWAGLRAALLERLALYNVQFGAAATTVTELAVDAEAPNQHMTPHWQVREDTGEVFDVVALAAGRDGSRETPAALQSIELGLHAVPGAVIWRPQLTAVVPEASVPEHVLTAVAALEAAAGEGHGRGSTPHTVSIGTAAIEPLAVGAGWSVRYEEAGAGHWRVTAAGPAQIAADALNTADTPRALSADALAQVHAEVPALAGARAAWVLAPWATVTERDAAEAALAAERSDREWLLHAGRELHAGNLADSIADARQAAVHLRRRLVGISD</sequence>
<feature type="region of interest" description="Disordered" evidence="1">
    <location>
        <begin position="40"/>
        <end position="61"/>
    </location>
</feature>
<protein>
    <submittedName>
        <fullName evidence="2">Uncharacterized protein</fullName>
    </submittedName>
</protein>
<dbReference type="AlphaFoldDB" id="A0A940PMH7"/>
<reference evidence="2" key="1">
    <citation type="submission" date="2021-02" db="EMBL/GenBank/DDBJ databases">
        <title>Sequencing the genomes of 1000 actinobacteria strains.</title>
        <authorList>
            <person name="Klenk H.-P."/>
        </authorList>
    </citation>
    <scope>NUCLEOTIDE SEQUENCE</scope>
    <source>
        <strain evidence="2">DSM 22850</strain>
    </source>
</reference>
<proteinExistence type="predicted"/>
<dbReference type="RefSeq" id="WP_209705534.1">
    <property type="nucleotide sequence ID" value="NZ_JAFIDA010000001.1"/>
</dbReference>
<dbReference type="EMBL" id="JAFIDA010000001">
    <property type="protein sequence ID" value="MBP1326662.1"/>
    <property type="molecule type" value="Genomic_DNA"/>
</dbReference>
<accession>A0A940PMH7</accession>
<gene>
    <name evidence="2" type="ORF">JOF28_001894</name>
</gene>
<name>A0A940PMH7_9MICO</name>